<keyword evidence="1" id="KW-1133">Transmembrane helix</keyword>
<evidence type="ECO:0000313" key="2">
    <source>
        <dbReference type="EMBL" id="MDT0351149.1"/>
    </source>
</evidence>
<name>A0ABU2NCY9_9PSEU</name>
<dbReference type="EMBL" id="JAVREJ010000011">
    <property type="protein sequence ID" value="MDT0351149.1"/>
    <property type="molecule type" value="Genomic_DNA"/>
</dbReference>
<dbReference type="RefSeq" id="WP_311557312.1">
    <property type="nucleotide sequence ID" value="NZ_JAVREJ010000011.1"/>
</dbReference>
<reference evidence="3" key="1">
    <citation type="submission" date="2023-07" db="EMBL/GenBank/DDBJ databases">
        <title>30 novel species of actinomycetes from the DSMZ collection.</title>
        <authorList>
            <person name="Nouioui I."/>
        </authorList>
    </citation>
    <scope>NUCLEOTIDE SEQUENCE [LARGE SCALE GENOMIC DNA]</scope>
    <source>
        <strain evidence="3">DSM 45834</strain>
    </source>
</reference>
<organism evidence="2 3">
    <name type="scientific">Pseudonocardia charpentierae</name>
    <dbReference type="NCBI Taxonomy" id="3075545"/>
    <lineage>
        <taxon>Bacteria</taxon>
        <taxon>Bacillati</taxon>
        <taxon>Actinomycetota</taxon>
        <taxon>Actinomycetes</taxon>
        <taxon>Pseudonocardiales</taxon>
        <taxon>Pseudonocardiaceae</taxon>
        <taxon>Pseudonocardia</taxon>
    </lineage>
</organism>
<evidence type="ECO:0008006" key="4">
    <source>
        <dbReference type="Google" id="ProtNLM"/>
    </source>
</evidence>
<accession>A0ABU2NCY9</accession>
<keyword evidence="1" id="KW-0812">Transmembrane</keyword>
<comment type="caution">
    <text evidence="2">The sequence shown here is derived from an EMBL/GenBank/DDBJ whole genome shotgun (WGS) entry which is preliminary data.</text>
</comment>
<keyword evidence="1" id="KW-0472">Membrane</keyword>
<feature type="transmembrane region" description="Helical" evidence="1">
    <location>
        <begin position="6"/>
        <end position="29"/>
    </location>
</feature>
<protein>
    <recommendedName>
        <fullName evidence="4">DUF2007 domain-containing protein</fullName>
    </recommendedName>
</protein>
<proteinExistence type="predicted"/>
<gene>
    <name evidence="2" type="ORF">RM445_16590</name>
</gene>
<keyword evidence="3" id="KW-1185">Reference proteome</keyword>
<evidence type="ECO:0000313" key="3">
    <source>
        <dbReference type="Proteomes" id="UP001183202"/>
    </source>
</evidence>
<dbReference type="Proteomes" id="UP001183202">
    <property type="component" value="Unassembled WGS sequence"/>
</dbReference>
<sequence length="109" mass="11518">MPDASARIWVILGGLLLMAVVVVALRWTFGTDRQVPTARLADPDDPDAFGLLEEVSRVPGAIAAEVLQGRLAAAGIRATLSRDGPAYRILVFPDDLKAARVVLSRGALG</sequence>
<evidence type="ECO:0000256" key="1">
    <source>
        <dbReference type="SAM" id="Phobius"/>
    </source>
</evidence>